<comment type="caution">
    <text evidence="1">The sequence shown here is derived from an EMBL/GenBank/DDBJ whole genome shotgun (WGS) entry which is preliminary data.</text>
</comment>
<dbReference type="InterPro" id="IPR038619">
    <property type="entry name" value="MraZ_sf"/>
</dbReference>
<evidence type="ECO:0000313" key="1">
    <source>
        <dbReference type="EMBL" id="MCP1101841.1"/>
    </source>
</evidence>
<gene>
    <name evidence="1" type="ORF">NK125_05355</name>
</gene>
<evidence type="ECO:0000313" key="2">
    <source>
        <dbReference type="Proteomes" id="UP001523566"/>
    </source>
</evidence>
<evidence type="ECO:0008006" key="3">
    <source>
        <dbReference type="Google" id="ProtNLM"/>
    </source>
</evidence>
<dbReference type="Proteomes" id="UP001523566">
    <property type="component" value="Unassembled WGS sequence"/>
</dbReference>
<organism evidence="1 2">
    <name type="scientific">Aequitasia blattaphilus</name>
    <dbReference type="NCBI Taxonomy" id="2949332"/>
    <lineage>
        <taxon>Bacteria</taxon>
        <taxon>Bacillati</taxon>
        <taxon>Bacillota</taxon>
        <taxon>Clostridia</taxon>
        <taxon>Lachnospirales</taxon>
        <taxon>Lachnospiraceae</taxon>
        <taxon>Aequitasia</taxon>
    </lineage>
</organism>
<dbReference type="SUPFAM" id="SSF89447">
    <property type="entry name" value="AbrB/MazE/MraZ-like"/>
    <property type="match status" value="1"/>
</dbReference>
<dbReference type="InterPro" id="IPR037914">
    <property type="entry name" value="SpoVT-AbrB_sf"/>
</dbReference>
<name>A0ABT1EAF0_9FIRM</name>
<reference evidence="1 2" key="1">
    <citation type="journal article" date="2022" name="Genome Biol. Evol.">
        <title>Host diet, physiology and behaviors set the stage for Lachnospiraceae cladogenesis.</title>
        <authorList>
            <person name="Vera-Ponce De Leon A."/>
            <person name="Schneider M."/>
            <person name="Jahnes B.C."/>
            <person name="Sadowski V."/>
            <person name="Camuy-Velez L.A."/>
            <person name="Duan J."/>
            <person name="Sabree Z.L."/>
        </authorList>
    </citation>
    <scope>NUCLEOTIDE SEQUENCE [LARGE SCALE GENOMIC DNA]</scope>
    <source>
        <strain evidence="1 2">PAL113</strain>
    </source>
</reference>
<proteinExistence type="predicted"/>
<sequence length="138" mass="15841">MEDRQFFTGIYNTKIRDDLSIQLTEGFQKKLAEVTEVKYIVGCGFISVCSCELVDEIIESMHEEEKFMDVSVKKGQCVNGKVILSQDLLKEARFTTDMDLYIVGAGDNFEIWECRKWDEEFNELEAEIAGLLDSLGEF</sequence>
<dbReference type="EMBL" id="JAMZFW010000005">
    <property type="protein sequence ID" value="MCP1101841.1"/>
    <property type="molecule type" value="Genomic_DNA"/>
</dbReference>
<dbReference type="Gene3D" id="3.40.1550.20">
    <property type="entry name" value="Transcriptional regulator MraZ domain"/>
    <property type="match status" value="1"/>
</dbReference>
<dbReference type="RefSeq" id="WP_262065626.1">
    <property type="nucleotide sequence ID" value="NZ_JAMXOD010000005.1"/>
</dbReference>
<accession>A0ABT1EAF0</accession>
<protein>
    <recommendedName>
        <fullName evidence="3">Transcriptional regulator MraZ</fullName>
    </recommendedName>
</protein>
<keyword evidence="2" id="KW-1185">Reference proteome</keyword>